<protein>
    <submittedName>
        <fullName evidence="1">Uncharacterized protein</fullName>
    </submittedName>
</protein>
<evidence type="ECO:0000313" key="2">
    <source>
        <dbReference type="Proteomes" id="UP000499080"/>
    </source>
</evidence>
<sequence>MPKRKPNDLESEGSFKDRKINYILTNDLSIVDKASIALQRGCSNIKLCIESNTGSSPWLKPTVINATFGPLTHSDDTFSLNKKLILVIRHLSSVKKVTNFVSGVSN</sequence>
<evidence type="ECO:0000313" key="1">
    <source>
        <dbReference type="EMBL" id="GBN08226.1"/>
    </source>
</evidence>
<name>A0A4Y2L3N5_ARAVE</name>
<keyword evidence="2" id="KW-1185">Reference proteome</keyword>
<reference evidence="1 2" key="1">
    <citation type="journal article" date="2019" name="Sci. Rep.">
        <title>Orb-weaving spider Araneus ventricosus genome elucidates the spidroin gene catalogue.</title>
        <authorList>
            <person name="Kono N."/>
            <person name="Nakamura H."/>
            <person name="Ohtoshi R."/>
            <person name="Moran D.A.P."/>
            <person name="Shinohara A."/>
            <person name="Yoshida Y."/>
            <person name="Fujiwara M."/>
            <person name="Mori M."/>
            <person name="Tomita M."/>
            <person name="Arakawa K."/>
        </authorList>
    </citation>
    <scope>NUCLEOTIDE SEQUENCE [LARGE SCALE GENOMIC DNA]</scope>
</reference>
<dbReference type="Proteomes" id="UP000499080">
    <property type="component" value="Unassembled WGS sequence"/>
</dbReference>
<dbReference type="AlphaFoldDB" id="A0A4Y2L3N5"/>
<comment type="caution">
    <text evidence="1">The sequence shown here is derived from an EMBL/GenBank/DDBJ whole genome shotgun (WGS) entry which is preliminary data.</text>
</comment>
<proteinExistence type="predicted"/>
<gene>
    <name evidence="1" type="ORF">AVEN_270860_1</name>
</gene>
<accession>A0A4Y2L3N5</accession>
<dbReference type="EMBL" id="BGPR01005245">
    <property type="protein sequence ID" value="GBN08226.1"/>
    <property type="molecule type" value="Genomic_DNA"/>
</dbReference>
<organism evidence="1 2">
    <name type="scientific">Araneus ventricosus</name>
    <name type="common">Orbweaver spider</name>
    <name type="synonym">Epeira ventricosa</name>
    <dbReference type="NCBI Taxonomy" id="182803"/>
    <lineage>
        <taxon>Eukaryota</taxon>
        <taxon>Metazoa</taxon>
        <taxon>Ecdysozoa</taxon>
        <taxon>Arthropoda</taxon>
        <taxon>Chelicerata</taxon>
        <taxon>Arachnida</taxon>
        <taxon>Araneae</taxon>
        <taxon>Araneomorphae</taxon>
        <taxon>Entelegynae</taxon>
        <taxon>Araneoidea</taxon>
        <taxon>Araneidae</taxon>
        <taxon>Araneus</taxon>
    </lineage>
</organism>